<comment type="similarity">
    <text evidence="9">Belongs to the activator 1 small subunits family. CTF18 subfamily.</text>
</comment>
<evidence type="ECO:0000256" key="6">
    <source>
        <dbReference type="ARBA" id="ARBA00023125"/>
    </source>
</evidence>
<dbReference type="GO" id="GO:0006260">
    <property type="term" value="P:DNA replication"/>
    <property type="evidence" value="ECO:0007669"/>
    <property type="project" value="UniProtKB-KW"/>
</dbReference>
<gene>
    <name evidence="13" type="ORF">SAY86_005983</name>
</gene>
<dbReference type="GO" id="GO:0003677">
    <property type="term" value="F:DNA binding"/>
    <property type="evidence" value="ECO:0007669"/>
    <property type="project" value="UniProtKB-KW"/>
</dbReference>
<dbReference type="AlphaFoldDB" id="A0AAN7L4E9"/>
<evidence type="ECO:0000256" key="4">
    <source>
        <dbReference type="ARBA" id="ARBA00022741"/>
    </source>
</evidence>
<dbReference type="CDD" id="cd18140">
    <property type="entry name" value="HLD_clamp_RFC"/>
    <property type="match status" value="1"/>
</dbReference>
<dbReference type="GO" id="GO:0005634">
    <property type="term" value="C:nucleus"/>
    <property type="evidence" value="ECO:0007669"/>
    <property type="project" value="UniProtKB-SubCell"/>
</dbReference>
<comment type="caution">
    <text evidence="13">The sequence shown here is derived from an EMBL/GenBank/DDBJ whole genome shotgun (WGS) entry which is preliminary data.</text>
</comment>
<dbReference type="FunFam" id="1.10.8.60:FF:000074">
    <property type="entry name" value="Chromosome transmission fidelity protein 18"/>
    <property type="match status" value="1"/>
</dbReference>
<feature type="region of interest" description="Disordered" evidence="11">
    <location>
        <begin position="847"/>
        <end position="880"/>
    </location>
</feature>
<name>A0AAN7L4E9_TRANT</name>
<comment type="subunit">
    <text evidence="2">Heterotetramer of subunits RFC2, RFC3, RFC4 and RFC5 that can form a complex with RFC1.</text>
</comment>
<dbReference type="SUPFAM" id="SSF52540">
    <property type="entry name" value="P-loop containing nucleoside triphosphate hydrolases"/>
    <property type="match status" value="1"/>
</dbReference>
<comment type="subcellular location">
    <subcellularLocation>
        <location evidence="1">Nucleus</location>
    </subcellularLocation>
</comment>
<evidence type="ECO:0000256" key="5">
    <source>
        <dbReference type="ARBA" id="ARBA00022840"/>
    </source>
</evidence>
<keyword evidence="5" id="KW-0067">ATP-binding</keyword>
<dbReference type="GO" id="GO:0005524">
    <property type="term" value="F:ATP binding"/>
    <property type="evidence" value="ECO:0007669"/>
    <property type="project" value="UniProtKB-KW"/>
</dbReference>
<evidence type="ECO:0000256" key="11">
    <source>
        <dbReference type="SAM" id="MobiDB-lite"/>
    </source>
</evidence>
<dbReference type="Pfam" id="PF00004">
    <property type="entry name" value="AAA"/>
    <property type="match status" value="1"/>
</dbReference>
<keyword evidence="3" id="KW-0235">DNA replication</keyword>
<sequence length="933" mass="106665">MEDIDIPLPDELEWLESQRYHEEEDDDIDPYPFPFPPDEEDELKSEGKAVSVSPKCVESQINAHKRSLIHEESVGPSTDKRRRSTPVHEDDEDWLRYYPMEKTSDDICRRDQSSPESEENMLSRYVSRIDGECIPVTAPNGDRVYAKLCRAATESTGKKMSSNFRRGGLISESIDVLLQRCEQEAFSKALHMSSEDQDAVELRETPILYEKLWVDKYAPKLFTELLSDEQTNREVLLWLKQWDSSVFGSEIRRTADDVLTSLRRHSSVTHHQKFPNTSNIRISWSQERSGHHPNLVTKDGNPKWNHPRTAGPPEQKILLLCGPPGLGKTTLAHVTAKHCGYRPVEINASDDRSSSTIESKILDVVEMNSVMAVSKPKCLIIDEIDGALGDGKGAIEVIMKMVSAERKFEKGKLSAMNEGNNSSRRRQKTSSLSRPVICICNDLYAPALRPLRQIAKVHIFVQPSISRVVSRLKYICNKESMSSSSIALAALAEYTGCDIRSCLNTLQFLNKKKEALNVVDISSQVVGRKDMSKSIFDVWKEIFQKKKFKNKKTSNLDQSSVSREFDFLYSLISSCGDYDLIMDGVYENFLHQQYHDPSMKKTVSCLNRVGESDLIHQCIMRSQHMHLQVYQPPIVIAVHHLIAQVPKPNIEWPKSLKRFRTTLMEKEDILQAWKHKIAPFISRHLSVKSFVEDFVSPLLHILSPPNLRPVAVHLLSESEKNDLTQLITRMISYSISYKYSSTELQPRNLKLEENIDAKTLIFDPPIGDYINFKDYIPSYHVLALVMKQVLLHEVEKQKILHECTERWPKLADNSKMENKCIEGTEDARSKYSAHRVESLSNIKMKYRENNSTASAKGTKDAKPGNAKGTKDAKRPSNGSNYFDRFRKLNSTCSQKTETVVVKFERDTHPVLFKFNEGFTNAIKRPVRIRDFLQ</sequence>
<feature type="region of interest" description="Disordered" evidence="11">
    <location>
        <begin position="16"/>
        <end position="89"/>
    </location>
</feature>
<evidence type="ECO:0000313" key="13">
    <source>
        <dbReference type="EMBL" id="KAK4778455.1"/>
    </source>
</evidence>
<dbReference type="InterPro" id="IPR003959">
    <property type="entry name" value="ATPase_AAA_core"/>
</dbReference>
<evidence type="ECO:0000256" key="7">
    <source>
        <dbReference type="ARBA" id="ARBA00023242"/>
    </source>
</evidence>
<keyword evidence="8" id="KW-0131">Cell cycle</keyword>
<evidence type="ECO:0000256" key="3">
    <source>
        <dbReference type="ARBA" id="ARBA00022705"/>
    </source>
</evidence>
<evidence type="ECO:0000259" key="12">
    <source>
        <dbReference type="SMART" id="SM00382"/>
    </source>
</evidence>
<reference evidence="13 14" key="1">
    <citation type="journal article" date="2023" name="Hortic Res">
        <title>Pangenome of water caltrop reveals structural variations and asymmetric subgenome divergence after allopolyploidization.</title>
        <authorList>
            <person name="Zhang X."/>
            <person name="Chen Y."/>
            <person name="Wang L."/>
            <person name="Yuan Y."/>
            <person name="Fang M."/>
            <person name="Shi L."/>
            <person name="Lu R."/>
            <person name="Comes H.P."/>
            <person name="Ma Y."/>
            <person name="Chen Y."/>
            <person name="Huang G."/>
            <person name="Zhou Y."/>
            <person name="Zheng Z."/>
            <person name="Qiu Y."/>
        </authorList>
    </citation>
    <scope>NUCLEOTIDE SEQUENCE [LARGE SCALE GENOMIC DNA]</scope>
    <source>
        <strain evidence="13">F231</strain>
    </source>
</reference>
<dbReference type="EMBL" id="JAXQNO010000017">
    <property type="protein sequence ID" value="KAK4778455.1"/>
    <property type="molecule type" value="Genomic_DNA"/>
</dbReference>
<keyword evidence="4" id="KW-0547">Nucleotide-binding</keyword>
<keyword evidence="14" id="KW-1185">Reference proteome</keyword>
<dbReference type="Gene3D" id="1.10.8.60">
    <property type="match status" value="1"/>
</dbReference>
<organism evidence="13 14">
    <name type="scientific">Trapa natans</name>
    <name type="common">Water chestnut</name>
    <dbReference type="NCBI Taxonomy" id="22666"/>
    <lineage>
        <taxon>Eukaryota</taxon>
        <taxon>Viridiplantae</taxon>
        <taxon>Streptophyta</taxon>
        <taxon>Embryophyta</taxon>
        <taxon>Tracheophyta</taxon>
        <taxon>Spermatophyta</taxon>
        <taxon>Magnoliopsida</taxon>
        <taxon>eudicotyledons</taxon>
        <taxon>Gunneridae</taxon>
        <taxon>Pentapetalae</taxon>
        <taxon>rosids</taxon>
        <taxon>malvids</taxon>
        <taxon>Myrtales</taxon>
        <taxon>Lythraceae</taxon>
        <taxon>Trapa</taxon>
    </lineage>
</organism>
<dbReference type="SMART" id="SM00382">
    <property type="entry name" value="AAA"/>
    <property type="match status" value="1"/>
</dbReference>
<dbReference type="PANTHER" id="PTHR46765">
    <property type="entry name" value="P-LOOP CONTAINING NUCLEOSIDE TRIPHOSPHATE HYDROLASES SUPERFAMILY PROTEIN"/>
    <property type="match status" value="1"/>
</dbReference>
<dbReference type="InterPro" id="IPR053016">
    <property type="entry name" value="CTF18-RFC_complex"/>
</dbReference>
<evidence type="ECO:0000313" key="14">
    <source>
        <dbReference type="Proteomes" id="UP001346149"/>
    </source>
</evidence>
<evidence type="ECO:0000256" key="2">
    <source>
        <dbReference type="ARBA" id="ARBA00011480"/>
    </source>
</evidence>
<evidence type="ECO:0000256" key="1">
    <source>
        <dbReference type="ARBA" id="ARBA00004123"/>
    </source>
</evidence>
<keyword evidence="7" id="KW-0539">Nucleus</keyword>
<keyword evidence="6" id="KW-0238">DNA-binding</keyword>
<evidence type="ECO:0000256" key="9">
    <source>
        <dbReference type="ARBA" id="ARBA00043975"/>
    </source>
</evidence>
<dbReference type="Gene3D" id="3.40.50.300">
    <property type="entry name" value="P-loop containing nucleotide triphosphate hydrolases"/>
    <property type="match status" value="1"/>
</dbReference>
<protein>
    <recommendedName>
        <fullName evidence="10">Chromosome transmission fidelity protein 18 homolog</fullName>
    </recommendedName>
</protein>
<proteinExistence type="inferred from homology"/>
<evidence type="ECO:0000256" key="8">
    <source>
        <dbReference type="ARBA" id="ARBA00023306"/>
    </source>
</evidence>
<dbReference type="Proteomes" id="UP001346149">
    <property type="component" value="Unassembled WGS sequence"/>
</dbReference>
<accession>A0AAN7L4E9</accession>
<dbReference type="InterPro" id="IPR047854">
    <property type="entry name" value="RFC_lid"/>
</dbReference>
<dbReference type="GO" id="GO:0016887">
    <property type="term" value="F:ATP hydrolysis activity"/>
    <property type="evidence" value="ECO:0007669"/>
    <property type="project" value="InterPro"/>
</dbReference>
<dbReference type="InterPro" id="IPR003593">
    <property type="entry name" value="AAA+_ATPase"/>
</dbReference>
<feature type="compositionally biased region" description="Basic and acidic residues" evidence="11">
    <location>
        <begin position="857"/>
        <end position="874"/>
    </location>
</feature>
<feature type="domain" description="AAA+ ATPase" evidence="12">
    <location>
        <begin position="314"/>
        <end position="466"/>
    </location>
</feature>
<dbReference type="CDD" id="cd00009">
    <property type="entry name" value="AAA"/>
    <property type="match status" value="1"/>
</dbReference>
<evidence type="ECO:0000256" key="10">
    <source>
        <dbReference type="ARBA" id="ARBA00069525"/>
    </source>
</evidence>
<dbReference type="PANTHER" id="PTHR46765:SF1">
    <property type="entry name" value="P-LOOP CONTAINING NUCLEOSIDE TRIPHOSPHATE HYDROLASES SUPERFAMILY PROTEIN"/>
    <property type="match status" value="1"/>
</dbReference>
<dbReference type="InterPro" id="IPR027417">
    <property type="entry name" value="P-loop_NTPase"/>
</dbReference>